<feature type="compositionally biased region" description="Basic and acidic residues" evidence="1">
    <location>
        <begin position="22"/>
        <end position="33"/>
    </location>
</feature>
<feature type="region of interest" description="Disordered" evidence="1">
    <location>
        <begin position="144"/>
        <end position="194"/>
    </location>
</feature>
<evidence type="ECO:0000313" key="3">
    <source>
        <dbReference type="Proteomes" id="UP000541444"/>
    </source>
</evidence>
<name>A0A7J7N981_9MAGN</name>
<evidence type="ECO:0000256" key="1">
    <source>
        <dbReference type="SAM" id="MobiDB-lite"/>
    </source>
</evidence>
<organism evidence="2 3">
    <name type="scientific">Kingdonia uniflora</name>
    <dbReference type="NCBI Taxonomy" id="39325"/>
    <lineage>
        <taxon>Eukaryota</taxon>
        <taxon>Viridiplantae</taxon>
        <taxon>Streptophyta</taxon>
        <taxon>Embryophyta</taxon>
        <taxon>Tracheophyta</taxon>
        <taxon>Spermatophyta</taxon>
        <taxon>Magnoliopsida</taxon>
        <taxon>Ranunculales</taxon>
        <taxon>Circaeasteraceae</taxon>
        <taxon>Kingdonia</taxon>
    </lineage>
</organism>
<protein>
    <submittedName>
        <fullName evidence="2">Uncharacterized protein</fullName>
    </submittedName>
</protein>
<comment type="caution">
    <text evidence="2">The sequence shown here is derived from an EMBL/GenBank/DDBJ whole genome shotgun (WGS) entry which is preliminary data.</text>
</comment>
<sequence length="441" mass="48571">MEKERSSNDANEDKSNPGSTFEEERVASERDEENHDDEITQAIDPDTVVVGSGTAVIVRCAPLFCLRLASMVHSSVRLVSKGFVDIYIVLQGFRYLGYNAYPSIFEAEADRRRGRCRGSRGKSSDVEVLDVVADVILAVVVPEGGSSSKSRGKAQVTRESEGDERRHEGNVEPLGDERGAGEQNDSSESLTGSRGAAGLVSAQEKLRLDRFMAKHELSKVGVVLMAVRSEYTFKDIPKEGFLAFRGQIRLGMQLPLRRLVKKVLNFWEVTPCQMNGNFYEMIKVVEGMNVELCREKRGLIEWFDIVSFYSGKANKKIDTYHIQCHVDKLWLFDLCSTGRGWDKNLVVVQGQQRKGEKKVLQEGSKKWKKRFPTPEGPPVKGVMHTKRMDMDPAGGGVGEGIKVFVSEDITAGAIVDGVADALGPNLTIKGAGGVAVEEPVG</sequence>
<feature type="compositionally biased region" description="Polar residues" evidence="1">
    <location>
        <begin position="183"/>
        <end position="192"/>
    </location>
</feature>
<feature type="region of interest" description="Disordered" evidence="1">
    <location>
        <begin position="1"/>
        <end position="42"/>
    </location>
</feature>
<feature type="compositionally biased region" description="Basic and acidic residues" evidence="1">
    <location>
        <begin position="1"/>
        <end position="15"/>
    </location>
</feature>
<feature type="compositionally biased region" description="Basic and acidic residues" evidence="1">
    <location>
        <begin position="156"/>
        <end position="180"/>
    </location>
</feature>
<dbReference type="Proteomes" id="UP000541444">
    <property type="component" value="Unassembled WGS sequence"/>
</dbReference>
<reference evidence="2 3" key="1">
    <citation type="journal article" date="2020" name="IScience">
        <title>Genome Sequencing of the Endangered Kingdonia uniflora (Circaeasteraceae, Ranunculales) Reveals Potential Mechanisms of Evolutionary Specialization.</title>
        <authorList>
            <person name="Sun Y."/>
            <person name="Deng T."/>
            <person name="Zhang A."/>
            <person name="Moore M.J."/>
            <person name="Landis J.B."/>
            <person name="Lin N."/>
            <person name="Zhang H."/>
            <person name="Zhang X."/>
            <person name="Huang J."/>
            <person name="Zhang X."/>
            <person name="Sun H."/>
            <person name="Wang H."/>
        </authorList>
    </citation>
    <scope>NUCLEOTIDE SEQUENCE [LARGE SCALE GENOMIC DNA]</scope>
    <source>
        <strain evidence="2">TB1705</strain>
        <tissue evidence="2">Leaf</tissue>
    </source>
</reference>
<proteinExistence type="predicted"/>
<accession>A0A7J7N981</accession>
<feature type="region of interest" description="Disordered" evidence="1">
    <location>
        <begin position="363"/>
        <end position="385"/>
    </location>
</feature>
<evidence type="ECO:0000313" key="2">
    <source>
        <dbReference type="EMBL" id="KAF6163570.1"/>
    </source>
</evidence>
<keyword evidence="3" id="KW-1185">Reference proteome</keyword>
<dbReference type="AlphaFoldDB" id="A0A7J7N981"/>
<gene>
    <name evidence="2" type="ORF">GIB67_022135</name>
</gene>
<dbReference type="EMBL" id="JACGCM010000972">
    <property type="protein sequence ID" value="KAF6163570.1"/>
    <property type="molecule type" value="Genomic_DNA"/>
</dbReference>